<dbReference type="EMBL" id="LSYS01008642">
    <property type="protein sequence ID" value="OPJ68279.1"/>
    <property type="molecule type" value="Genomic_DNA"/>
</dbReference>
<dbReference type="AlphaFoldDB" id="A0A1V4J826"/>
<dbReference type="Proteomes" id="UP000190648">
    <property type="component" value="Unassembled WGS sequence"/>
</dbReference>
<evidence type="ECO:0000256" key="1">
    <source>
        <dbReference type="SAM" id="MobiDB-lite"/>
    </source>
</evidence>
<keyword evidence="3" id="KW-1185">Reference proteome</keyword>
<feature type="region of interest" description="Disordered" evidence="1">
    <location>
        <begin position="85"/>
        <end position="140"/>
    </location>
</feature>
<comment type="caution">
    <text evidence="2">The sequence shown here is derived from an EMBL/GenBank/DDBJ whole genome shotgun (WGS) entry which is preliminary data.</text>
</comment>
<organism evidence="2 3">
    <name type="scientific">Patagioenas fasciata monilis</name>
    <dbReference type="NCBI Taxonomy" id="372326"/>
    <lineage>
        <taxon>Eukaryota</taxon>
        <taxon>Metazoa</taxon>
        <taxon>Chordata</taxon>
        <taxon>Craniata</taxon>
        <taxon>Vertebrata</taxon>
        <taxon>Euteleostomi</taxon>
        <taxon>Archelosauria</taxon>
        <taxon>Archosauria</taxon>
        <taxon>Dinosauria</taxon>
        <taxon>Saurischia</taxon>
        <taxon>Theropoda</taxon>
        <taxon>Coelurosauria</taxon>
        <taxon>Aves</taxon>
        <taxon>Neognathae</taxon>
        <taxon>Neoaves</taxon>
        <taxon>Columbimorphae</taxon>
        <taxon>Columbiformes</taxon>
        <taxon>Columbidae</taxon>
        <taxon>Patagioenas</taxon>
    </lineage>
</organism>
<gene>
    <name evidence="2" type="ORF">AV530_013770</name>
</gene>
<name>A0A1V4J826_PATFA</name>
<evidence type="ECO:0000313" key="2">
    <source>
        <dbReference type="EMBL" id="OPJ68279.1"/>
    </source>
</evidence>
<protein>
    <submittedName>
        <fullName evidence="2">Uncharacterized protein</fullName>
    </submittedName>
</protein>
<evidence type="ECO:0000313" key="3">
    <source>
        <dbReference type="Proteomes" id="UP000190648"/>
    </source>
</evidence>
<reference evidence="2 3" key="1">
    <citation type="submission" date="2016-02" db="EMBL/GenBank/DDBJ databases">
        <title>Band-tailed pigeon sequencing and assembly.</title>
        <authorList>
            <person name="Soares A.E."/>
            <person name="Novak B.J."/>
            <person name="Rice E.S."/>
            <person name="O'Connell B."/>
            <person name="Chang D."/>
            <person name="Weber S."/>
            <person name="Shapiro B."/>
        </authorList>
    </citation>
    <scope>NUCLEOTIDE SEQUENCE [LARGE SCALE GENOMIC DNA]</scope>
    <source>
        <strain evidence="2">BTP2013</strain>
        <tissue evidence="2">Blood</tissue>
    </source>
</reference>
<accession>A0A1V4J826</accession>
<sequence>MRGARLPCDVRRNGRKRGNASTTLLPTAVIHVFTWEKETVPPPPSSDLFAPGPSPVCPRQLLPCRTRCVPVQTCETTTSCPRPFPAPPVCAPRSSGNSGRTRATERAGLPRLAQGSRRRLQRPARRQRRPAAQVCAMGSL</sequence>
<proteinExistence type="predicted"/>
<feature type="compositionally biased region" description="Basic residues" evidence="1">
    <location>
        <begin position="116"/>
        <end position="129"/>
    </location>
</feature>